<evidence type="ECO:0000313" key="1">
    <source>
        <dbReference type="EMBL" id="UAW01093.1"/>
    </source>
</evidence>
<proteinExistence type="predicted"/>
<keyword evidence="2" id="KW-1185">Reference proteome</keyword>
<accession>A0AAE9BPU9</accession>
<evidence type="ECO:0000313" key="2">
    <source>
        <dbReference type="Proteomes" id="UP000828768"/>
    </source>
</evidence>
<dbReference type="EMBL" id="MZ803112">
    <property type="protein sequence ID" value="UAW01093.1"/>
    <property type="molecule type" value="Genomic_DNA"/>
</dbReference>
<organism evidence="1 2">
    <name type="scientific">Synechococcus T7-like virus S-TIP28</name>
    <dbReference type="NCBI Taxonomy" id="1332140"/>
    <lineage>
        <taxon>Viruses</taxon>
        <taxon>Duplodnaviria</taxon>
        <taxon>Heunggongvirae</taxon>
        <taxon>Uroviricota</taxon>
        <taxon>Caudoviricetes</taxon>
        <taxon>Autographivirales</taxon>
        <taxon>Autographivirales incertae sedis</taxon>
        <taxon>Tiranvirus</taxon>
        <taxon>Tiranvirus STIP28</taxon>
    </lineage>
</organism>
<gene>
    <name evidence="1" type="ORF">STIP28_51</name>
</gene>
<protein>
    <submittedName>
        <fullName evidence="1">Uncharacterized protein</fullName>
    </submittedName>
</protein>
<dbReference type="Proteomes" id="UP000828768">
    <property type="component" value="Segment"/>
</dbReference>
<name>A0AAE9BPU9_9CAUD</name>
<reference evidence="1" key="1">
    <citation type="submission" date="2021-08" db="EMBL/GenBank/DDBJ databases">
        <authorList>
            <person name="Shitrit D."/>
            <person name="Kirzner S."/>
            <person name="Dekel-Bird N.P."/>
            <person name="Avrani S."/>
            <person name="Sabehi G."/>
            <person name="Perkarsky I."/>
            <person name="Peleg M."/>
            <person name="Tahan R."/>
            <person name="Kondratyeva K."/>
            <person name="Lindell D."/>
        </authorList>
    </citation>
    <scope>NUCLEOTIDE SEQUENCE</scope>
</reference>
<sequence length="62" mass="7005">MKSVVVQVLRWAKDSVLEWLEGPEGRAVLIKALRDLAARTDTKLDDKAVELVIQGLENIQEF</sequence>